<feature type="compositionally biased region" description="Low complexity" evidence="5">
    <location>
        <begin position="265"/>
        <end position="284"/>
    </location>
</feature>
<dbReference type="Pfam" id="PF18884">
    <property type="entry name" value="TSP3_bac"/>
    <property type="match status" value="3"/>
</dbReference>
<evidence type="ECO:0000256" key="2">
    <source>
        <dbReference type="ARBA" id="ARBA00022525"/>
    </source>
</evidence>
<comment type="subcellular location">
    <subcellularLocation>
        <location evidence="1">Secreted</location>
    </subcellularLocation>
</comment>
<dbReference type="Gene3D" id="2.60.40.290">
    <property type="match status" value="2"/>
</dbReference>
<name>W0FSU9_9BACT</name>
<keyword evidence="3" id="KW-0732">Signal</keyword>
<proteinExistence type="predicted"/>
<dbReference type="PANTHER" id="PTHR37467">
    <property type="entry name" value="EXPORTED CALCIUM-BINDING GLYCOPROTEIN-RELATED"/>
    <property type="match status" value="1"/>
</dbReference>
<protein>
    <submittedName>
        <fullName evidence="7">Thrombospondin type 3 repeat-containing protein</fullName>
    </submittedName>
</protein>
<evidence type="ECO:0000256" key="3">
    <source>
        <dbReference type="ARBA" id="ARBA00022729"/>
    </source>
</evidence>
<dbReference type="Pfam" id="PF00553">
    <property type="entry name" value="CBM_2"/>
    <property type="match status" value="2"/>
</dbReference>
<keyword evidence="4" id="KW-0106">Calcium</keyword>
<dbReference type="PROSITE" id="PS51173">
    <property type="entry name" value="CBM2"/>
    <property type="match status" value="1"/>
</dbReference>
<feature type="domain" description="CBM2" evidence="6">
    <location>
        <begin position="23"/>
        <end position="135"/>
    </location>
</feature>
<dbReference type="GO" id="GO:0005509">
    <property type="term" value="F:calcium ion binding"/>
    <property type="evidence" value="ECO:0007669"/>
    <property type="project" value="InterPro"/>
</dbReference>
<feature type="region of interest" description="Disordered" evidence="5">
    <location>
        <begin position="264"/>
        <end position="424"/>
    </location>
</feature>
<dbReference type="InterPro" id="IPR001919">
    <property type="entry name" value="CBD2"/>
</dbReference>
<evidence type="ECO:0000313" key="7">
    <source>
        <dbReference type="EMBL" id="AHF25997.1"/>
    </source>
</evidence>
<evidence type="ECO:0000259" key="6">
    <source>
        <dbReference type="PROSITE" id="PS51173"/>
    </source>
</evidence>
<reference evidence="7" key="1">
    <citation type="journal article" date="2013" name="PLoS ONE">
        <title>Metagenomic insights into the carbohydrate-active enzymes carried by the microorganisms adhering to solid digesta in the rumen of cows.</title>
        <authorList>
            <person name="Wang L."/>
            <person name="Hatem A."/>
            <person name="Catalyurek U.V."/>
            <person name="Morrison M."/>
            <person name="Yu Z."/>
        </authorList>
    </citation>
    <scope>NUCLEOTIDE SEQUENCE</scope>
</reference>
<dbReference type="GO" id="GO:0004553">
    <property type="term" value="F:hydrolase activity, hydrolyzing O-glycosyl compounds"/>
    <property type="evidence" value="ECO:0007669"/>
    <property type="project" value="InterPro"/>
</dbReference>
<dbReference type="GO" id="GO:0030247">
    <property type="term" value="F:polysaccharide binding"/>
    <property type="evidence" value="ECO:0007669"/>
    <property type="project" value="UniProtKB-UniRule"/>
</dbReference>
<accession>W0FSU9</accession>
<dbReference type="InterPro" id="IPR008965">
    <property type="entry name" value="CBM2/CBM3_carb-bd_dom_sf"/>
</dbReference>
<feature type="compositionally biased region" description="Basic and acidic residues" evidence="5">
    <location>
        <begin position="400"/>
        <end position="412"/>
    </location>
</feature>
<dbReference type="GO" id="GO:0005975">
    <property type="term" value="P:carbohydrate metabolic process"/>
    <property type="evidence" value="ECO:0007669"/>
    <property type="project" value="InterPro"/>
</dbReference>
<feature type="compositionally biased region" description="Basic and acidic residues" evidence="5">
    <location>
        <begin position="361"/>
        <end position="376"/>
    </location>
</feature>
<dbReference type="SUPFAM" id="SSF49384">
    <property type="entry name" value="Carbohydrate-binding domain"/>
    <property type="match status" value="2"/>
</dbReference>
<dbReference type="InterPro" id="IPR028974">
    <property type="entry name" value="TSP_type-3_rpt"/>
</dbReference>
<dbReference type="InterPro" id="IPR059100">
    <property type="entry name" value="TSP3_bac"/>
</dbReference>
<dbReference type="PANTHER" id="PTHR37467:SF1">
    <property type="entry name" value="EXPORTED CALCIUM-BINDING GLYCOPROTEIN"/>
    <property type="match status" value="1"/>
</dbReference>
<evidence type="ECO:0000256" key="4">
    <source>
        <dbReference type="ARBA" id="ARBA00022837"/>
    </source>
</evidence>
<keyword evidence="2" id="KW-0964">Secreted</keyword>
<dbReference type="AlphaFoldDB" id="W0FSU9"/>
<dbReference type="EMBL" id="KC246862">
    <property type="protein sequence ID" value="AHF25997.1"/>
    <property type="molecule type" value="Genomic_DNA"/>
</dbReference>
<organism evidence="7">
    <name type="scientific">uncultured bacterium Contigcl_1565</name>
    <dbReference type="NCBI Taxonomy" id="1393654"/>
    <lineage>
        <taxon>Bacteria</taxon>
        <taxon>environmental samples</taxon>
    </lineage>
</organism>
<dbReference type="InterPro" id="IPR053180">
    <property type="entry name" value="Ca-binding_acidic-repeat"/>
</dbReference>
<dbReference type="InterPro" id="IPR012291">
    <property type="entry name" value="CBM2_carb-bd_dom_sf"/>
</dbReference>
<feature type="compositionally biased region" description="Low complexity" evidence="5">
    <location>
        <begin position="292"/>
        <end position="322"/>
    </location>
</feature>
<dbReference type="SMART" id="SM00637">
    <property type="entry name" value="CBD_II"/>
    <property type="match status" value="2"/>
</dbReference>
<evidence type="ECO:0000256" key="1">
    <source>
        <dbReference type="ARBA" id="ARBA00004613"/>
    </source>
</evidence>
<sequence length="964" mass="107423">MSRKVKAYDQSSNESASSDIAFRSIEGNAFKVAVKTVYTWQGHANIEMTFTNAGKNTIHDWYFTFDYPYNIENPYNCTVIEHKEDLYTVGNKDWNQDILPGKSVTIGFTASSSDGTDITDIPSFYLLNMKTIALTASDLSYRYEEYSDWTSGFVGALILKNNSSSTIRDWTITFNSNRQLTQADSSVLSANADGSYTITNDGNNQNISKGQAYRIGIQGGQHDRSVPFEISDYSVSAKTLALRIDEDNNGNGIWDVREIDHSGNVTVPTPTATATQVPTATESPSPSPTDIPAPTATSVPTATDAPTVTPVITVTDTPSPTVEPTITANPTVTGAPGEIDYDKDTDGDLIPDDLEPNYGTDKNDPDTDKDGLKDGYELFLGLDPLKKDTDNNGITDDREDYDKDGLTNKEEQNLETNPMSEDTDYDKLTDAEEVKLYGTSPLKYDTDEDGISDYNEVRMGINPKVKDSDSLRYQSLSYNVPDDSKLKGVTSVTVRGSISGCIDENTKIKNVYEIDTLSSRIKALVGVPVDIESTGDFGSMTIVFKYSDEVDEENLKVLWYDEDNNEYKVLRNSVQDTDANTVSVSTTHFSKYMLIDEAVWVRTWANACDSTNNYYNLFEWGYDMPRYIHSLENKEDSDGDGLPDCIETGGMINNIGEVVRTDPYSFDTDGDTLSDGTEMGSLGFVIDAVPNIESSKYNEWIPVSYDIRWSGFVYYKQKSCPGNSDSDGDGADDNDDATSNDKNGSINYILFDNGNKECIETAKAYANYYVQNGIKYQPLPIYSVMQFEYFFENLEYGFDNTAIANTGADCEGGLNRLKEKQYSSVDNIIVVFHGGTGYVNIYEVNKKPYDSIQANQLGGILSNCSKIKIRNIDFQSCFAATYNHSTKSMVVEMLKNTNVDVVYGATGMVIYSFGYCQVWGGSYDRYFIDDQYEIEKVGGFWGFRIMDRYPCEIDHNYQIHDYPN</sequence>
<dbReference type="SUPFAM" id="SSF103647">
    <property type="entry name" value="TSP type-3 repeat"/>
    <property type="match status" value="1"/>
</dbReference>
<evidence type="ECO:0000256" key="5">
    <source>
        <dbReference type="SAM" id="MobiDB-lite"/>
    </source>
</evidence>